<dbReference type="InterPro" id="IPR041602">
    <property type="entry name" value="Quercetinase_C"/>
</dbReference>
<feature type="binding site" evidence="2">
    <location>
        <position position="59"/>
    </location>
    <ligand>
        <name>Fe cation</name>
        <dbReference type="ChEBI" id="CHEBI:24875"/>
    </ligand>
</feature>
<dbReference type="Pfam" id="PF17954">
    <property type="entry name" value="Pirin_C_2"/>
    <property type="match status" value="1"/>
</dbReference>
<dbReference type="Pfam" id="PF02678">
    <property type="entry name" value="Pirin"/>
    <property type="match status" value="1"/>
</dbReference>
<dbReference type="PIRSF" id="PIRSF006232">
    <property type="entry name" value="Pirin"/>
    <property type="match status" value="1"/>
</dbReference>
<dbReference type="RefSeq" id="WP_105722651.1">
    <property type="nucleotide sequence ID" value="NZ_PVBS01000001.1"/>
</dbReference>
<comment type="cofactor">
    <cofactor evidence="2">
        <name>Fe cation</name>
        <dbReference type="ChEBI" id="CHEBI:24875"/>
    </cofactor>
    <text evidence="2">Binds 1 Fe cation per subunit.</text>
</comment>
<evidence type="ECO:0000259" key="4">
    <source>
        <dbReference type="Pfam" id="PF02678"/>
    </source>
</evidence>
<dbReference type="EMBL" id="PVBS01000001">
    <property type="protein sequence ID" value="PRD56137.1"/>
    <property type="molecule type" value="Genomic_DNA"/>
</dbReference>
<dbReference type="PANTHER" id="PTHR43212:SF3">
    <property type="entry name" value="QUERCETIN 2,3-DIOXYGENASE"/>
    <property type="match status" value="1"/>
</dbReference>
<keyword evidence="2" id="KW-0408">Iron</keyword>
<feature type="binding site" evidence="2">
    <location>
        <position position="103"/>
    </location>
    <ligand>
        <name>Fe cation</name>
        <dbReference type="ChEBI" id="CHEBI:24875"/>
    </ligand>
</feature>
<dbReference type="SUPFAM" id="SSF51182">
    <property type="entry name" value="RmlC-like cupins"/>
    <property type="match status" value="1"/>
</dbReference>
<dbReference type="CDD" id="cd02910">
    <property type="entry name" value="cupin_Yhhw_N"/>
    <property type="match status" value="1"/>
</dbReference>
<keyword evidence="2" id="KW-0479">Metal-binding</keyword>
<dbReference type="GO" id="GO:0046872">
    <property type="term" value="F:metal ion binding"/>
    <property type="evidence" value="ECO:0007669"/>
    <property type="project" value="UniProtKB-KW"/>
</dbReference>
<evidence type="ECO:0000256" key="3">
    <source>
        <dbReference type="RuleBase" id="RU003457"/>
    </source>
</evidence>
<gene>
    <name evidence="6" type="ORF">C5749_02355</name>
</gene>
<dbReference type="Gene3D" id="2.60.120.10">
    <property type="entry name" value="Jelly Rolls"/>
    <property type="match status" value="2"/>
</dbReference>
<dbReference type="InterPro" id="IPR011051">
    <property type="entry name" value="RmlC_Cupin_sf"/>
</dbReference>
<dbReference type="PANTHER" id="PTHR43212">
    <property type="entry name" value="QUERCETIN 2,3-DIOXYGENASE"/>
    <property type="match status" value="1"/>
</dbReference>
<evidence type="ECO:0000256" key="2">
    <source>
        <dbReference type="PIRSR" id="PIRSR006232-1"/>
    </source>
</evidence>
<evidence type="ECO:0000259" key="5">
    <source>
        <dbReference type="Pfam" id="PF17954"/>
    </source>
</evidence>
<dbReference type="Proteomes" id="UP000238642">
    <property type="component" value="Unassembled WGS sequence"/>
</dbReference>
<name>A0A2S9JS59_9SPHI</name>
<dbReference type="OrthoDB" id="321327at2"/>
<feature type="binding site" evidence="2">
    <location>
        <position position="61"/>
    </location>
    <ligand>
        <name>Fe cation</name>
        <dbReference type="ChEBI" id="CHEBI:24875"/>
    </ligand>
</feature>
<evidence type="ECO:0008006" key="8">
    <source>
        <dbReference type="Google" id="ProtNLM"/>
    </source>
</evidence>
<reference evidence="6 7" key="1">
    <citation type="submission" date="2018-02" db="EMBL/GenBank/DDBJ databases">
        <title>The draft genome of Sphingobacterium gobiense H7.</title>
        <authorList>
            <person name="Li L."/>
            <person name="Liu L."/>
            <person name="Zhang X."/>
            <person name="Wang T."/>
            <person name="Liang L."/>
        </authorList>
    </citation>
    <scope>NUCLEOTIDE SEQUENCE [LARGE SCALE GENOMIC DNA]</scope>
    <source>
        <strain evidence="6 7">ACCC 05757</strain>
    </source>
</reference>
<dbReference type="InterPro" id="IPR014710">
    <property type="entry name" value="RmlC-like_jellyroll"/>
</dbReference>
<organism evidence="6 7">
    <name type="scientific">Sphingobacterium gobiense</name>
    <dbReference type="NCBI Taxonomy" id="1382456"/>
    <lineage>
        <taxon>Bacteria</taxon>
        <taxon>Pseudomonadati</taxon>
        <taxon>Bacteroidota</taxon>
        <taxon>Sphingobacteriia</taxon>
        <taxon>Sphingobacteriales</taxon>
        <taxon>Sphingobacteriaceae</taxon>
        <taxon>Sphingobacterium</taxon>
    </lineage>
</organism>
<comment type="caution">
    <text evidence="6">The sequence shown here is derived from an EMBL/GenBank/DDBJ whole genome shotgun (WGS) entry which is preliminary data.</text>
</comment>
<comment type="similarity">
    <text evidence="1 3">Belongs to the pirin family.</text>
</comment>
<feature type="domain" description="Quercetin 2,3-dioxygenase C-terminal cupin" evidence="5">
    <location>
        <begin position="149"/>
        <end position="235"/>
    </location>
</feature>
<accession>A0A2S9JS59</accession>
<feature type="domain" description="Pirin N-terminal" evidence="4">
    <location>
        <begin position="11"/>
        <end position="121"/>
    </location>
</feature>
<protein>
    <recommendedName>
        <fullName evidence="8">Pirin family protein</fullName>
    </recommendedName>
</protein>
<sequence length="240" mass="27157">MAKSVLHQADSRGKADHGWLKSFHTFSFASYHNPDRVHFGALRVLNDDRVDGGQGFGEHPHNNMEIISIPLSGELKHRDNMGNQGVIKPGEIQVMSAGTGIYHSEFNNLPHEAAEFLQIWVFPDKQNVKPRYDQAAINYKQQPNSFEQILSPNPEDDGVWIHQNAWFHIGILEKDNSTEYTLKDSANNGVYIFVLTGSVQVGDQILNKRDGYGLWEIERFTLEATADAEILLMEVPMELQ</sequence>
<proteinExistence type="inferred from homology"/>
<evidence type="ECO:0000313" key="7">
    <source>
        <dbReference type="Proteomes" id="UP000238642"/>
    </source>
</evidence>
<feature type="binding site" evidence="2">
    <location>
        <position position="105"/>
    </location>
    <ligand>
        <name>Fe cation</name>
        <dbReference type="ChEBI" id="CHEBI:24875"/>
    </ligand>
</feature>
<dbReference type="InterPro" id="IPR003829">
    <property type="entry name" value="Pirin_N_dom"/>
</dbReference>
<evidence type="ECO:0000313" key="6">
    <source>
        <dbReference type="EMBL" id="PRD56137.1"/>
    </source>
</evidence>
<dbReference type="AlphaFoldDB" id="A0A2S9JS59"/>
<evidence type="ECO:0000256" key="1">
    <source>
        <dbReference type="ARBA" id="ARBA00008416"/>
    </source>
</evidence>
<keyword evidence="7" id="KW-1185">Reference proteome</keyword>
<dbReference type="InterPro" id="IPR012093">
    <property type="entry name" value="Pirin"/>
</dbReference>